<gene>
    <name evidence="3" type="ORF">NSO95_06200</name>
</gene>
<feature type="transmembrane region" description="Helical" evidence="2">
    <location>
        <begin position="496"/>
        <end position="520"/>
    </location>
</feature>
<comment type="caution">
    <text evidence="3">The sequence shown here is derived from an EMBL/GenBank/DDBJ whole genome shotgun (WGS) entry which is preliminary data.</text>
</comment>
<organism evidence="3 4">
    <name type="scientific">Parerythrobacter lacustris</name>
    <dbReference type="NCBI Taxonomy" id="2969984"/>
    <lineage>
        <taxon>Bacteria</taxon>
        <taxon>Pseudomonadati</taxon>
        <taxon>Pseudomonadota</taxon>
        <taxon>Alphaproteobacteria</taxon>
        <taxon>Sphingomonadales</taxon>
        <taxon>Erythrobacteraceae</taxon>
        <taxon>Parerythrobacter</taxon>
    </lineage>
</organism>
<evidence type="ECO:0000313" key="4">
    <source>
        <dbReference type="Proteomes" id="UP001206067"/>
    </source>
</evidence>
<feature type="transmembrane region" description="Helical" evidence="2">
    <location>
        <begin position="74"/>
        <end position="94"/>
    </location>
</feature>
<proteinExistence type="predicted"/>
<feature type="transmembrane region" description="Helical" evidence="2">
    <location>
        <begin position="552"/>
        <end position="575"/>
    </location>
</feature>
<dbReference type="RefSeq" id="WP_257595294.1">
    <property type="nucleotide sequence ID" value="NZ_JANKHH010000003.1"/>
</dbReference>
<protein>
    <submittedName>
        <fullName evidence="3">Uncharacterized protein</fullName>
    </submittedName>
</protein>
<sequence length="595" mass="65951">MDVINHVYLNDRRFFTISPSVDVLRVMGASATSLGKSSLTRIIANQPLASALVAGFLIQIFTIVLTPWDKMPPIQIGVILFVFLTLLSVSIHIYRYSSLLDRLKVAHVRRIFAKDYLSGGRIGRQYQYLVLKGLRSARQLLGEPGNSRSNWTTYSFDRCIAIALIYPLLSALIAWCVDSQSIGSLGKALGLPIDAPLWKRLIFILTLALPALLALLKPPKHDNRRTAQTTDSKSSRDPRHLTNEELEERAETLVQIFAVFFIICIEILIFTAVLGFSFRAISLILIIQFMTITVALSRSIAFGVGSALFCVAVTYSLVVSGFTVGPNASPYAPPFLVGLVILLISCVAYNSMSLNSRLLRLLIVIIGVSGISIFLILFPYLVFTDPELTNSDLSLVFLLPILTYINGFFDWISIGITRYLVRAGIMRNSIWAIGFGILDVFLGLFVLIGLCVAIILSSAFLLTLGAPNPSSNSFEIDTILADLRNQPSSQSTQSYWAYWIVFSSLIPSMVNLSVASFSIIRGNRIFKQTTETEKIFQNGDIDKNGVFAIVRLSLVVSVSLFMSMLFFLFAAWFVFEYILPSYGSVLISVIDIFTP</sequence>
<keyword evidence="2" id="KW-1133">Transmembrane helix</keyword>
<accession>A0ABT1XPD6</accession>
<feature type="transmembrane region" description="Helical" evidence="2">
    <location>
        <begin position="159"/>
        <end position="177"/>
    </location>
</feature>
<feature type="transmembrane region" description="Helical" evidence="2">
    <location>
        <begin position="304"/>
        <end position="325"/>
    </location>
</feature>
<feature type="transmembrane region" description="Helical" evidence="2">
    <location>
        <begin position="197"/>
        <end position="216"/>
    </location>
</feature>
<dbReference type="EMBL" id="JANKHH010000003">
    <property type="protein sequence ID" value="MCR2833529.1"/>
    <property type="molecule type" value="Genomic_DNA"/>
</dbReference>
<feature type="region of interest" description="Disordered" evidence="1">
    <location>
        <begin position="222"/>
        <end position="241"/>
    </location>
</feature>
<feature type="transmembrane region" description="Helical" evidence="2">
    <location>
        <begin position="395"/>
        <end position="421"/>
    </location>
</feature>
<reference evidence="3 4" key="1">
    <citation type="submission" date="2022-08" db="EMBL/GenBank/DDBJ databases">
        <title>Polyphasic taxonomy analysis of Qipengyuania sp.RS5-5.</title>
        <authorList>
            <person name="Xamxidin M."/>
            <person name="Wu M."/>
        </authorList>
    </citation>
    <scope>NUCLEOTIDE SEQUENCE [LARGE SCALE GENOMIC DNA]</scope>
    <source>
        <strain evidence="3 4">RS5-5</strain>
    </source>
</reference>
<feature type="transmembrane region" description="Helical" evidence="2">
    <location>
        <begin position="433"/>
        <end position="462"/>
    </location>
</feature>
<feature type="transmembrane region" description="Helical" evidence="2">
    <location>
        <begin position="48"/>
        <end position="68"/>
    </location>
</feature>
<keyword evidence="2" id="KW-0812">Transmembrane</keyword>
<feature type="transmembrane region" description="Helical" evidence="2">
    <location>
        <begin position="361"/>
        <end position="383"/>
    </location>
</feature>
<feature type="transmembrane region" description="Helical" evidence="2">
    <location>
        <begin position="253"/>
        <end position="274"/>
    </location>
</feature>
<dbReference type="Proteomes" id="UP001206067">
    <property type="component" value="Unassembled WGS sequence"/>
</dbReference>
<keyword evidence="2" id="KW-0472">Membrane</keyword>
<feature type="transmembrane region" description="Helical" evidence="2">
    <location>
        <begin position="331"/>
        <end position="349"/>
    </location>
</feature>
<evidence type="ECO:0000313" key="3">
    <source>
        <dbReference type="EMBL" id="MCR2833529.1"/>
    </source>
</evidence>
<feature type="transmembrane region" description="Helical" evidence="2">
    <location>
        <begin position="280"/>
        <end position="297"/>
    </location>
</feature>
<keyword evidence="4" id="KW-1185">Reference proteome</keyword>
<evidence type="ECO:0000256" key="1">
    <source>
        <dbReference type="SAM" id="MobiDB-lite"/>
    </source>
</evidence>
<name>A0ABT1XPD6_9SPHN</name>
<evidence type="ECO:0000256" key="2">
    <source>
        <dbReference type="SAM" id="Phobius"/>
    </source>
</evidence>